<dbReference type="SUPFAM" id="SSF48371">
    <property type="entry name" value="ARM repeat"/>
    <property type="match status" value="1"/>
</dbReference>
<gene>
    <name evidence="5" type="ORF">SteCoe_2928</name>
</gene>
<evidence type="ECO:0000313" key="6">
    <source>
        <dbReference type="Proteomes" id="UP000187209"/>
    </source>
</evidence>
<dbReference type="GO" id="GO:0006606">
    <property type="term" value="P:protein import into nucleus"/>
    <property type="evidence" value="ECO:0007669"/>
    <property type="project" value="InterPro"/>
</dbReference>
<dbReference type="AlphaFoldDB" id="A0A1R2CYF0"/>
<name>A0A1R2CYF0_9CILI</name>
<evidence type="ECO:0000256" key="2">
    <source>
        <dbReference type="ARBA" id="ARBA00022448"/>
    </source>
</evidence>
<dbReference type="Gene3D" id="1.25.10.10">
    <property type="entry name" value="Leucine-rich Repeat Variant"/>
    <property type="match status" value="2"/>
</dbReference>
<dbReference type="InterPro" id="IPR002652">
    <property type="entry name" value="Importin-a_IBB"/>
</dbReference>
<dbReference type="InterPro" id="IPR011989">
    <property type="entry name" value="ARM-like"/>
</dbReference>
<dbReference type="PANTHER" id="PTHR23316">
    <property type="entry name" value="IMPORTIN ALPHA"/>
    <property type="match status" value="1"/>
</dbReference>
<evidence type="ECO:0000259" key="4">
    <source>
        <dbReference type="Pfam" id="PF01749"/>
    </source>
</evidence>
<comment type="similarity">
    <text evidence="1">Belongs to the importin alpha family.</text>
</comment>
<evidence type="ECO:0000256" key="3">
    <source>
        <dbReference type="ARBA" id="ARBA00022927"/>
    </source>
</evidence>
<dbReference type="Pfam" id="PF01749">
    <property type="entry name" value="IBB"/>
    <property type="match status" value="1"/>
</dbReference>
<feature type="domain" description="IBB" evidence="4">
    <location>
        <begin position="17"/>
        <end position="57"/>
    </location>
</feature>
<accession>A0A1R2CYF0</accession>
<proteinExistence type="inferred from homology"/>
<keyword evidence="6" id="KW-1185">Reference proteome</keyword>
<keyword evidence="2" id="KW-0813">Transport</keyword>
<reference evidence="5 6" key="1">
    <citation type="submission" date="2016-11" db="EMBL/GenBank/DDBJ databases">
        <title>The macronuclear genome of Stentor coeruleus: a giant cell with tiny introns.</title>
        <authorList>
            <person name="Slabodnick M."/>
            <person name="Ruby J.G."/>
            <person name="Reiff S.B."/>
            <person name="Swart E.C."/>
            <person name="Gosai S."/>
            <person name="Prabakaran S."/>
            <person name="Witkowska E."/>
            <person name="Larue G.E."/>
            <person name="Fisher S."/>
            <person name="Freeman R.M."/>
            <person name="Gunawardena J."/>
            <person name="Chu W."/>
            <person name="Stover N.A."/>
            <person name="Gregory B.D."/>
            <person name="Nowacki M."/>
            <person name="Derisi J."/>
            <person name="Roy S.W."/>
            <person name="Marshall W.F."/>
            <person name="Sood P."/>
        </authorList>
    </citation>
    <scope>NUCLEOTIDE SEQUENCE [LARGE SCALE GENOMIC DNA]</scope>
    <source>
        <strain evidence="5">WM001</strain>
    </source>
</reference>
<dbReference type="EMBL" id="MPUH01000033">
    <property type="protein sequence ID" value="OMJ94010.1"/>
    <property type="molecule type" value="Genomic_DNA"/>
</dbReference>
<comment type="caution">
    <text evidence="5">The sequence shown here is derived from an EMBL/GenBank/DDBJ whole genome shotgun (WGS) entry which is preliminary data.</text>
</comment>
<keyword evidence="3" id="KW-0653">Protein transport</keyword>
<dbReference type="GO" id="GO:0061608">
    <property type="term" value="F:nuclear import signal receptor activity"/>
    <property type="evidence" value="ECO:0007669"/>
    <property type="project" value="InterPro"/>
</dbReference>
<protein>
    <recommendedName>
        <fullName evidence="4">IBB domain-containing protein</fullName>
    </recommendedName>
</protein>
<sequence>MEERLRTRNLNFLNHNLESFQTRREQFAVELRKEKRSKNICKKREKMQKIVNDDQLDCLLSFPAQVLQYLPSNFESFSMLNKLQFISQALKSQIPDQVKENLLEKIDNLVRQNKLELEILYNIGFANSLINILNCKSNSNMIISSMYILWCIINSNNEYIWDFYNDGLLDKVISFVCPGDVKVLDYAIWLLAAMSDEERIAIILLKDDILIRLIKLYNCIGSYINSDIIDDYGILLLNITAHNYEFCKEDAKLVCQIVIMIMKNKSFSKAEFIKSLYYLCRKESLIEIVIASKVMDYVYEVMGIPENTEPAFELLGIISSGNSTQIEYLYKNNILDTCYIYALTDSYRILKNIMITINNIACESAAYIPLIISHNVFPLILPKLIHNIEGVRIEASYLLSTIMTRASNDETLHIIQLNIGNYIEQAFKFKEPEFLYNCLIISIKIINLSSSYPDITKFVDIEQLISDINNLATNTNKKVSELAETLLSSNINHVPDEPFEYDFLT</sequence>
<evidence type="ECO:0000313" key="5">
    <source>
        <dbReference type="EMBL" id="OMJ94010.1"/>
    </source>
</evidence>
<evidence type="ECO:0000256" key="1">
    <source>
        <dbReference type="ARBA" id="ARBA00010394"/>
    </source>
</evidence>
<dbReference type="Proteomes" id="UP000187209">
    <property type="component" value="Unassembled WGS sequence"/>
</dbReference>
<dbReference type="InterPro" id="IPR016024">
    <property type="entry name" value="ARM-type_fold"/>
</dbReference>
<organism evidence="5 6">
    <name type="scientific">Stentor coeruleus</name>
    <dbReference type="NCBI Taxonomy" id="5963"/>
    <lineage>
        <taxon>Eukaryota</taxon>
        <taxon>Sar</taxon>
        <taxon>Alveolata</taxon>
        <taxon>Ciliophora</taxon>
        <taxon>Postciliodesmatophora</taxon>
        <taxon>Heterotrichea</taxon>
        <taxon>Heterotrichida</taxon>
        <taxon>Stentoridae</taxon>
        <taxon>Stentor</taxon>
    </lineage>
</organism>